<dbReference type="AlphaFoldDB" id="A0AAJ4RB54"/>
<organism evidence="3 4">
    <name type="scientific">Caminibacter pacificus</name>
    <dbReference type="NCBI Taxonomy" id="1424653"/>
    <lineage>
        <taxon>Bacteria</taxon>
        <taxon>Pseudomonadati</taxon>
        <taxon>Campylobacterota</taxon>
        <taxon>Epsilonproteobacteria</taxon>
        <taxon>Nautiliales</taxon>
        <taxon>Nautiliaceae</taxon>
        <taxon>Caminibacter</taxon>
    </lineage>
</organism>
<name>A0AAJ4RB54_9BACT</name>
<sequence>MKMSFLEKNYYLHKIKIILLFFVISLFVGVTNYYLNLKESPGIDINYYKQKLSQQKREYDYLKKEYDKIKPVYDRMQRGKFRNPEIFKIEQLINGLLKVMKNQGIISYLPDFNNVYYSNKYLNVIILKYDTQNKKDAYIIKAVLPFLFKKLNISKYGIKNIIVKDNVFYISIYKEEK</sequence>
<geneLocation type="plasmid" evidence="2 5">
    <name>unnamed1</name>
</geneLocation>
<evidence type="ECO:0000256" key="1">
    <source>
        <dbReference type="SAM" id="Phobius"/>
    </source>
</evidence>
<reference evidence="2 5" key="2">
    <citation type="submission" date="2019-06" db="EMBL/GenBank/DDBJ databases">
        <title>A comparative analysis of the Nautiliaceae.</title>
        <authorList>
            <person name="Grosche A."/>
            <person name="Smedile F."/>
            <person name="Vetriani C."/>
        </authorList>
    </citation>
    <scope>NUCLEOTIDE SEQUENCE [LARGE SCALE GENOMIC DNA]</scope>
    <source>
        <strain evidence="2 5">TB6</strain>
        <plasmid evidence="2 5">unnamed1</plasmid>
    </source>
</reference>
<feature type="transmembrane region" description="Helical" evidence="1">
    <location>
        <begin position="15"/>
        <end position="35"/>
    </location>
</feature>
<accession>A0AAJ4RB54</accession>
<evidence type="ECO:0000313" key="3">
    <source>
        <dbReference type="EMBL" id="ROR38755.1"/>
    </source>
</evidence>
<keyword evidence="5" id="KW-1185">Reference proteome</keyword>
<dbReference type="RefSeq" id="WP_123353341.1">
    <property type="nucleotide sequence ID" value="NZ_CP040940.1"/>
</dbReference>
<evidence type="ECO:0000313" key="2">
    <source>
        <dbReference type="EMBL" id="QDD68137.1"/>
    </source>
</evidence>
<dbReference type="Proteomes" id="UP000272781">
    <property type="component" value="Unassembled WGS sequence"/>
</dbReference>
<keyword evidence="1" id="KW-0812">Transmembrane</keyword>
<reference evidence="3 4" key="1">
    <citation type="submission" date="2018-11" db="EMBL/GenBank/DDBJ databases">
        <title>Genomic Encyclopedia of Type Strains, Phase IV (KMG-IV): sequencing the most valuable type-strain genomes for metagenomic binning, comparative biology and taxonomic classification.</title>
        <authorList>
            <person name="Goeker M."/>
        </authorList>
    </citation>
    <scope>NUCLEOTIDE SEQUENCE [LARGE SCALE GENOMIC DNA]</scope>
    <source>
        <strain evidence="3 4">DSM 27783</strain>
    </source>
</reference>
<dbReference type="EMBL" id="CP040940">
    <property type="protein sequence ID" value="QDD68137.1"/>
    <property type="molecule type" value="Genomic_DNA"/>
</dbReference>
<keyword evidence="1" id="KW-0472">Membrane</keyword>
<gene>
    <name evidence="2" type="ORF">C6V80_09800</name>
    <name evidence="3" type="ORF">EDC58_1970</name>
</gene>
<keyword evidence="1" id="KW-1133">Transmembrane helix</keyword>
<dbReference type="Proteomes" id="UP000298805">
    <property type="component" value="Plasmid unnamed1"/>
</dbReference>
<protein>
    <submittedName>
        <fullName evidence="3">Uncharacterized protein</fullName>
    </submittedName>
</protein>
<dbReference type="EMBL" id="RJVK01000006">
    <property type="protein sequence ID" value="ROR38755.1"/>
    <property type="molecule type" value="Genomic_DNA"/>
</dbReference>
<evidence type="ECO:0000313" key="4">
    <source>
        <dbReference type="Proteomes" id="UP000272781"/>
    </source>
</evidence>
<proteinExistence type="predicted"/>
<keyword evidence="2" id="KW-0614">Plasmid</keyword>
<evidence type="ECO:0000313" key="5">
    <source>
        <dbReference type="Proteomes" id="UP000298805"/>
    </source>
</evidence>